<evidence type="ECO:0000313" key="11">
    <source>
        <dbReference type="EMBL" id="QEC65355.1"/>
    </source>
</evidence>
<dbReference type="PROSITE" id="PS01108">
    <property type="entry name" value="RIBOSOMAL_L24"/>
    <property type="match status" value="1"/>
</dbReference>
<dbReference type="InterPro" id="IPR014722">
    <property type="entry name" value="Rib_uL2_dom2"/>
</dbReference>
<dbReference type="GO" id="GO:0019843">
    <property type="term" value="F:rRNA binding"/>
    <property type="evidence" value="ECO:0007669"/>
    <property type="project" value="UniProtKB-UniRule"/>
</dbReference>
<evidence type="ECO:0000256" key="7">
    <source>
        <dbReference type="ARBA" id="ARBA00058688"/>
    </source>
</evidence>
<evidence type="ECO:0000256" key="3">
    <source>
        <dbReference type="ARBA" id="ARBA00022884"/>
    </source>
</evidence>
<dbReference type="InterPro" id="IPR003256">
    <property type="entry name" value="Ribosomal_uL24"/>
</dbReference>
<keyword evidence="2 8" id="KW-0699">rRNA-binding</keyword>
<dbReference type="SUPFAM" id="SSF50104">
    <property type="entry name" value="Translation proteins SH3-like domain"/>
    <property type="match status" value="1"/>
</dbReference>
<dbReference type="Gene3D" id="2.30.30.30">
    <property type="match status" value="1"/>
</dbReference>
<evidence type="ECO:0000256" key="4">
    <source>
        <dbReference type="ARBA" id="ARBA00022980"/>
    </source>
</evidence>
<evidence type="ECO:0000256" key="9">
    <source>
        <dbReference type="RuleBase" id="RU003477"/>
    </source>
</evidence>
<dbReference type="Pfam" id="PF17136">
    <property type="entry name" value="ribosomal_L24"/>
    <property type="match status" value="1"/>
</dbReference>
<organism evidence="11 12">
    <name type="scientific">Mucilaginibacter ginsenosidivorans</name>
    <dbReference type="NCBI Taxonomy" id="398053"/>
    <lineage>
        <taxon>Bacteria</taxon>
        <taxon>Pseudomonadati</taxon>
        <taxon>Bacteroidota</taxon>
        <taxon>Sphingobacteriia</taxon>
        <taxon>Sphingobacteriales</taxon>
        <taxon>Sphingobacteriaceae</taxon>
        <taxon>Mucilaginibacter</taxon>
    </lineage>
</organism>
<gene>
    <name evidence="8" type="primary">rplX</name>
    <name evidence="11" type="ORF">FRZ54_23205</name>
</gene>
<dbReference type="CDD" id="cd06089">
    <property type="entry name" value="KOW_RPL26"/>
    <property type="match status" value="1"/>
</dbReference>
<protein>
    <recommendedName>
        <fullName evidence="6 8">Large ribosomal subunit protein uL24</fullName>
    </recommendedName>
</protein>
<dbReference type="OrthoDB" id="9807419at2"/>
<evidence type="ECO:0000256" key="2">
    <source>
        <dbReference type="ARBA" id="ARBA00022730"/>
    </source>
</evidence>
<evidence type="ECO:0000256" key="6">
    <source>
        <dbReference type="ARBA" id="ARBA00035206"/>
    </source>
</evidence>
<evidence type="ECO:0000313" key="12">
    <source>
        <dbReference type="Proteomes" id="UP000321479"/>
    </source>
</evidence>
<evidence type="ECO:0000256" key="8">
    <source>
        <dbReference type="HAMAP-Rule" id="MF_01326"/>
    </source>
</evidence>
<dbReference type="NCBIfam" id="TIGR01079">
    <property type="entry name" value="rplX_bact"/>
    <property type="match status" value="1"/>
</dbReference>
<dbReference type="RefSeq" id="WP_147034184.1">
    <property type="nucleotide sequence ID" value="NZ_CP042436.1"/>
</dbReference>
<evidence type="ECO:0000256" key="1">
    <source>
        <dbReference type="ARBA" id="ARBA00010618"/>
    </source>
</evidence>
<comment type="subunit">
    <text evidence="8">Part of the 50S ribosomal subunit.</text>
</comment>
<comment type="function">
    <text evidence="8">One of two assembly initiator proteins, it binds directly to the 5'-end of the 23S rRNA, where it nucleates assembly of the 50S subunit.</text>
</comment>
<dbReference type="GO" id="GO:1990904">
    <property type="term" value="C:ribonucleoprotein complex"/>
    <property type="evidence" value="ECO:0007669"/>
    <property type="project" value="UniProtKB-KW"/>
</dbReference>
<comment type="function">
    <text evidence="7 8">One of the proteins that surrounds the polypeptide exit tunnel on the outside of the subunit.</text>
</comment>
<dbReference type="InterPro" id="IPR008991">
    <property type="entry name" value="Translation_prot_SH3-like_sf"/>
</dbReference>
<name>A0A5B8V2R0_9SPHI</name>
<feature type="domain" description="KOW" evidence="10">
    <location>
        <begin position="13"/>
        <end position="40"/>
    </location>
</feature>
<dbReference type="KEGG" id="mgin:FRZ54_23205"/>
<comment type="similarity">
    <text evidence="1 8 9">Belongs to the universal ribosomal protein uL24 family.</text>
</comment>
<evidence type="ECO:0000259" key="10">
    <source>
        <dbReference type="SMART" id="SM00739"/>
    </source>
</evidence>
<sequence>MTKKQEVKPAKLKIRKGDLVAVIAGDSKGSQGKVLEVIIDKNRAIVEGANMVSKHTKPNATSPNGGIVKKEAAIHISNLALVDPKSGKPTRVGRIKNKAGKLVRVAKKSGEEIK</sequence>
<keyword evidence="5 8" id="KW-0687">Ribonucleoprotein</keyword>
<reference evidence="11 12" key="1">
    <citation type="journal article" date="2017" name="Curr. Microbiol.">
        <title>Mucilaginibacter ginsenosidivorans sp. nov., Isolated from Soil of Ginseng Field.</title>
        <authorList>
            <person name="Kim M.M."/>
            <person name="Siddiqi M.Z."/>
            <person name="Im W.T."/>
        </authorList>
    </citation>
    <scope>NUCLEOTIDE SEQUENCE [LARGE SCALE GENOMIC DNA]</scope>
    <source>
        <strain evidence="11 12">Gsoil 3017</strain>
    </source>
</reference>
<dbReference type="HAMAP" id="MF_01326_B">
    <property type="entry name" value="Ribosomal_uL24_B"/>
    <property type="match status" value="1"/>
</dbReference>
<dbReference type="InterPro" id="IPR005825">
    <property type="entry name" value="Ribosomal_uL24_CS"/>
</dbReference>
<proteinExistence type="inferred from homology"/>
<dbReference type="SMART" id="SM00739">
    <property type="entry name" value="KOW"/>
    <property type="match status" value="1"/>
</dbReference>
<dbReference type="InterPro" id="IPR057264">
    <property type="entry name" value="Ribosomal_uL24_C"/>
</dbReference>
<accession>A0A5B8V2R0</accession>
<dbReference type="FunFam" id="2.30.30.30:FF:000004">
    <property type="entry name" value="50S ribosomal protein L24"/>
    <property type="match status" value="1"/>
</dbReference>
<dbReference type="AlphaFoldDB" id="A0A5B8V2R0"/>
<dbReference type="EMBL" id="CP042436">
    <property type="protein sequence ID" value="QEC65355.1"/>
    <property type="molecule type" value="Genomic_DNA"/>
</dbReference>
<dbReference type="InterPro" id="IPR041988">
    <property type="entry name" value="Ribosomal_uL24_KOW"/>
</dbReference>
<dbReference type="Proteomes" id="UP000321479">
    <property type="component" value="Chromosome"/>
</dbReference>
<keyword evidence="4 8" id="KW-0689">Ribosomal protein</keyword>
<keyword evidence="12" id="KW-1185">Reference proteome</keyword>
<dbReference type="Pfam" id="PF00467">
    <property type="entry name" value="KOW"/>
    <property type="match status" value="1"/>
</dbReference>
<dbReference type="GO" id="GO:0005840">
    <property type="term" value="C:ribosome"/>
    <property type="evidence" value="ECO:0007669"/>
    <property type="project" value="UniProtKB-KW"/>
</dbReference>
<dbReference type="PANTHER" id="PTHR12903">
    <property type="entry name" value="MITOCHONDRIAL RIBOSOMAL PROTEIN L24"/>
    <property type="match status" value="1"/>
</dbReference>
<evidence type="ECO:0000256" key="5">
    <source>
        <dbReference type="ARBA" id="ARBA00023274"/>
    </source>
</evidence>
<keyword evidence="3 8" id="KW-0694">RNA-binding</keyword>
<dbReference type="GO" id="GO:0006412">
    <property type="term" value="P:translation"/>
    <property type="evidence" value="ECO:0007669"/>
    <property type="project" value="UniProtKB-UniRule"/>
</dbReference>
<dbReference type="InterPro" id="IPR005824">
    <property type="entry name" value="KOW"/>
</dbReference>
<dbReference type="GO" id="GO:0003735">
    <property type="term" value="F:structural constituent of ribosome"/>
    <property type="evidence" value="ECO:0007669"/>
    <property type="project" value="InterPro"/>
</dbReference>